<feature type="transmembrane region" description="Helical" evidence="1">
    <location>
        <begin position="78"/>
        <end position="105"/>
    </location>
</feature>
<organism evidence="2 3">
    <name type="scientific">Anopheles atroparvus</name>
    <name type="common">European mosquito</name>
    <dbReference type="NCBI Taxonomy" id="41427"/>
    <lineage>
        <taxon>Eukaryota</taxon>
        <taxon>Metazoa</taxon>
        <taxon>Ecdysozoa</taxon>
        <taxon>Arthropoda</taxon>
        <taxon>Hexapoda</taxon>
        <taxon>Insecta</taxon>
        <taxon>Pterygota</taxon>
        <taxon>Neoptera</taxon>
        <taxon>Endopterygota</taxon>
        <taxon>Diptera</taxon>
        <taxon>Nematocera</taxon>
        <taxon>Culicoidea</taxon>
        <taxon>Culicidae</taxon>
        <taxon>Anophelinae</taxon>
        <taxon>Anopheles</taxon>
    </lineage>
</organism>
<keyword evidence="3" id="KW-1185">Reference proteome</keyword>
<keyword evidence="1" id="KW-0812">Transmembrane</keyword>
<name>A0AAG5CZV4_ANOAO</name>
<sequence length="110" mass="13368">MFSLFVYCFRHIHHMNIRFFIVRFSVRLPLFNLELSFSSSPLHCYAPVCVCVCFFLIRMNDNMRFAFKGLNSNCFCFYLKYFILSKLLLVFVCFLFRCVLFNLFIRVFLF</sequence>
<keyword evidence="1" id="KW-1133">Transmembrane helix</keyword>
<keyword evidence="1" id="KW-0472">Membrane</keyword>
<reference evidence="2" key="1">
    <citation type="submission" date="2024-04" db="UniProtKB">
        <authorList>
            <consortium name="EnsemblMetazoa"/>
        </authorList>
    </citation>
    <scope>IDENTIFICATION</scope>
    <source>
        <strain evidence="2">EBRO</strain>
    </source>
</reference>
<dbReference type="AlphaFoldDB" id="A0AAG5CZV4"/>
<dbReference type="EnsemblMetazoa" id="ENSAATROPT004661">
    <property type="protein sequence ID" value="ENSAATROPP004467"/>
    <property type="gene ID" value="ENSAATROPG003711"/>
</dbReference>
<evidence type="ECO:0000256" key="1">
    <source>
        <dbReference type="SAM" id="Phobius"/>
    </source>
</evidence>
<proteinExistence type="predicted"/>
<feature type="transmembrane region" description="Helical" evidence="1">
    <location>
        <begin position="40"/>
        <end position="57"/>
    </location>
</feature>
<evidence type="ECO:0000313" key="3">
    <source>
        <dbReference type="Proteomes" id="UP000075880"/>
    </source>
</evidence>
<accession>A0AAG5CZV4</accession>
<dbReference type="Proteomes" id="UP000075880">
    <property type="component" value="Unassembled WGS sequence"/>
</dbReference>
<evidence type="ECO:0000313" key="2">
    <source>
        <dbReference type="EnsemblMetazoa" id="ENSAATROPP004467"/>
    </source>
</evidence>
<protein>
    <submittedName>
        <fullName evidence="2">Uncharacterized protein</fullName>
    </submittedName>
</protein>